<feature type="compositionally biased region" description="Basic and acidic residues" evidence="1">
    <location>
        <begin position="276"/>
        <end position="286"/>
    </location>
</feature>
<keyword evidence="3" id="KW-1185">Reference proteome</keyword>
<gene>
    <name evidence="2" type="ORF">GGU10DRAFT_381831</name>
</gene>
<dbReference type="EMBL" id="MU794255">
    <property type="protein sequence ID" value="KAJ3779760.1"/>
    <property type="molecule type" value="Genomic_DNA"/>
</dbReference>
<feature type="compositionally biased region" description="Basic and acidic residues" evidence="1">
    <location>
        <begin position="51"/>
        <end position="74"/>
    </location>
</feature>
<dbReference type="Proteomes" id="UP001163798">
    <property type="component" value="Unassembled WGS sequence"/>
</dbReference>
<feature type="region of interest" description="Disordered" evidence="1">
    <location>
        <begin position="1"/>
        <end position="89"/>
    </location>
</feature>
<comment type="caution">
    <text evidence="2">The sequence shown here is derived from an EMBL/GenBank/DDBJ whole genome shotgun (WGS) entry which is preliminary data.</text>
</comment>
<proteinExistence type="predicted"/>
<organism evidence="2 3">
    <name type="scientific">Lentinula aff. detonsa</name>
    <dbReference type="NCBI Taxonomy" id="2804958"/>
    <lineage>
        <taxon>Eukaryota</taxon>
        <taxon>Fungi</taxon>
        <taxon>Dikarya</taxon>
        <taxon>Basidiomycota</taxon>
        <taxon>Agaricomycotina</taxon>
        <taxon>Agaricomycetes</taxon>
        <taxon>Agaricomycetidae</taxon>
        <taxon>Agaricales</taxon>
        <taxon>Marasmiineae</taxon>
        <taxon>Omphalotaceae</taxon>
        <taxon>Lentinula</taxon>
    </lineage>
</organism>
<feature type="region of interest" description="Disordered" evidence="1">
    <location>
        <begin position="183"/>
        <end position="211"/>
    </location>
</feature>
<feature type="compositionally biased region" description="Basic residues" evidence="1">
    <location>
        <begin position="39"/>
        <end position="50"/>
    </location>
</feature>
<dbReference type="AlphaFoldDB" id="A0AA38KKP3"/>
<evidence type="ECO:0000256" key="1">
    <source>
        <dbReference type="SAM" id="MobiDB-lite"/>
    </source>
</evidence>
<sequence length="302" mass="35141">MNNNAKASSSKRRPTDDGNDERRRPRKKMDDRRKERLARLRQKVRSRKTIVRKEEEKEQRGEENDEERREKLSPIEEPPMPLASRSDFPSDHWIEPIEEELRPLPQYPEHRVSVVIPPLPSSSPPAEGPVIGALRIPRCANCKIGARIGHPCIVQNARNRCTSCAQRRIKCADNETLAARNARLAKGEKSSKRRGKKEEEVEEDDEEDNEMVLLPKGPRLGHRERYPRGVQSLEDRILIENRRIGEQQEMTLRVLDRMEERQERIENELARIARMLEAKENGAKEGSEDEESEERDEEDVNE</sequence>
<accession>A0AA38KKP3</accession>
<protein>
    <submittedName>
        <fullName evidence="2">Uncharacterized protein</fullName>
    </submittedName>
</protein>
<feature type="compositionally biased region" description="Acidic residues" evidence="1">
    <location>
        <begin position="200"/>
        <end position="210"/>
    </location>
</feature>
<evidence type="ECO:0000313" key="3">
    <source>
        <dbReference type="Proteomes" id="UP001163798"/>
    </source>
</evidence>
<name>A0AA38KKP3_9AGAR</name>
<reference evidence="2" key="1">
    <citation type="submission" date="2022-08" db="EMBL/GenBank/DDBJ databases">
        <authorList>
            <consortium name="DOE Joint Genome Institute"/>
            <person name="Min B."/>
            <person name="Riley R."/>
            <person name="Sierra-Patev S."/>
            <person name="Naranjo-Ortiz M."/>
            <person name="Looney B."/>
            <person name="Konkel Z."/>
            <person name="Slot J.C."/>
            <person name="Sakamoto Y."/>
            <person name="Steenwyk J.L."/>
            <person name="Rokas A."/>
            <person name="Carro J."/>
            <person name="Camarero S."/>
            <person name="Ferreira P."/>
            <person name="Molpeceres G."/>
            <person name="Ruiz-Duenas F.J."/>
            <person name="Serrano A."/>
            <person name="Henrissat B."/>
            <person name="Drula E."/>
            <person name="Hughes K.W."/>
            <person name="Mata J.L."/>
            <person name="Ishikawa N.K."/>
            <person name="Vargas-Isla R."/>
            <person name="Ushijima S."/>
            <person name="Smith C.A."/>
            <person name="Ahrendt S."/>
            <person name="Andreopoulos W."/>
            <person name="He G."/>
            <person name="Labutti K."/>
            <person name="Lipzen A."/>
            <person name="Ng V."/>
            <person name="Sandor L."/>
            <person name="Barry K."/>
            <person name="Martinez A.T."/>
            <person name="Xiao Y."/>
            <person name="Gibbons J.G."/>
            <person name="Terashima K."/>
            <person name="Hibbett D.S."/>
            <person name="Grigoriev I.V."/>
        </authorList>
    </citation>
    <scope>NUCLEOTIDE SEQUENCE</scope>
    <source>
        <strain evidence="2">TFB10291</strain>
    </source>
</reference>
<feature type="region of interest" description="Disordered" evidence="1">
    <location>
        <begin position="276"/>
        <end position="302"/>
    </location>
</feature>
<feature type="compositionally biased region" description="Basic and acidic residues" evidence="1">
    <location>
        <begin position="13"/>
        <end position="38"/>
    </location>
</feature>
<feature type="compositionally biased region" description="Acidic residues" evidence="1">
    <location>
        <begin position="287"/>
        <end position="302"/>
    </location>
</feature>
<evidence type="ECO:0000313" key="2">
    <source>
        <dbReference type="EMBL" id="KAJ3779760.1"/>
    </source>
</evidence>